<sequence length="295" mass="32033">MCLIVLAWQVHSDYPLVVAANRDEFFARPAAPAAFWPEAPQVLAGRDLEAGGTWLGVSRARRFAALTNYREGGKQDPDARSRGALVADFLIGKASPAAYLAEVAAAAADYNGFNLFVGDEQHLGYFSNRGDGQPHWLEPGIYGLSNHLIDTPWPKLASAKATFAAALSGLPAPAPFFALLADQEIVPDAHLPETGVPLEWERILSAVFVRSENYGTRASTLLTRQRDGQTTLIERSFDADACAIGEVYERCETFSANGHDFSSALDHESHDRLPLPRPIPREMGGGDLTVQAWSD</sequence>
<dbReference type="Pfam" id="PF05742">
    <property type="entry name" value="TANGO2"/>
    <property type="match status" value="1"/>
</dbReference>
<organism evidence="2 3">
    <name type="scientific">Candidatus Accumulibacter phosphatis</name>
    <dbReference type="NCBI Taxonomy" id="327160"/>
    <lineage>
        <taxon>Bacteria</taxon>
        <taxon>Pseudomonadati</taxon>
        <taxon>Pseudomonadota</taxon>
        <taxon>Betaproteobacteria</taxon>
        <taxon>Candidatus Accumulibacter</taxon>
    </lineage>
</organism>
<dbReference type="Proteomes" id="UP000020077">
    <property type="component" value="Unassembled WGS sequence"/>
</dbReference>
<dbReference type="AlphaFoldDB" id="A0A080LR85"/>
<reference evidence="2 3" key="1">
    <citation type="submission" date="2014-02" db="EMBL/GenBank/DDBJ databases">
        <title>Expanding our view of genomic diversity in Candidatus Accumulibacter clades.</title>
        <authorList>
            <person name="Skennerton C.T."/>
            <person name="Barr J.J."/>
            <person name="Slater F.R."/>
            <person name="Bond P.L."/>
            <person name="Tyson G.W."/>
        </authorList>
    </citation>
    <scope>NUCLEOTIDE SEQUENCE [LARGE SCALE GENOMIC DNA]</scope>
    <source>
        <strain evidence="3">BA-91</strain>
    </source>
</reference>
<dbReference type="InterPro" id="IPR008551">
    <property type="entry name" value="TANGO2"/>
</dbReference>
<evidence type="ECO:0000256" key="1">
    <source>
        <dbReference type="SAM" id="MobiDB-lite"/>
    </source>
</evidence>
<dbReference type="PANTHER" id="PTHR17985">
    <property type="entry name" value="SER/THR-RICH PROTEIN T10 IN DGCR REGION"/>
    <property type="match status" value="1"/>
</dbReference>
<feature type="compositionally biased region" description="Basic and acidic residues" evidence="1">
    <location>
        <begin position="265"/>
        <end position="274"/>
    </location>
</feature>
<protein>
    <recommendedName>
        <fullName evidence="4">NRDE family protein</fullName>
    </recommendedName>
</protein>
<comment type="caution">
    <text evidence="2">The sequence shown here is derived from an EMBL/GenBank/DDBJ whole genome shotgun (WGS) entry which is preliminary data.</text>
</comment>
<accession>A0A080LR85</accession>
<dbReference type="EMBL" id="JDVG02000663">
    <property type="protein sequence ID" value="KFB70697.1"/>
    <property type="molecule type" value="Genomic_DNA"/>
</dbReference>
<evidence type="ECO:0000313" key="2">
    <source>
        <dbReference type="EMBL" id="KFB70697.1"/>
    </source>
</evidence>
<evidence type="ECO:0008006" key="4">
    <source>
        <dbReference type="Google" id="ProtNLM"/>
    </source>
</evidence>
<evidence type="ECO:0000313" key="3">
    <source>
        <dbReference type="Proteomes" id="UP000020077"/>
    </source>
</evidence>
<name>A0A080LR85_9PROT</name>
<dbReference type="PANTHER" id="PTHR17985:SF8">
    <property type="entry name" value="TRANSPORT AND GOLGI ORGANIZATION PROTEIN 2 HOMOLOG"/>
    <property type="match status" value="1"/>
</dbReference>
<gene>
    <name evidence="2" type="ORF">AW09_004203</name>
</gene>
<feature type="region of interest" description="Disordered" evidence="1">
    <location>
        <begin position="265"/>
        <end position="295"/>
    </location>
</feature>
<proteinExistence type="predicted"/>